<name>A0A1Y6BGU2_9NEIS</name>
<dbReference type="AlphaFoldDB" id="A0A1Y6BGU2"/>
<dbReference type="InterPro" id="IPR007047">
    <property type="entry name" value="Flp_Fap"/>
</dbReference>
<evidence type="ECO:0000313" key="3">
    <source>
        <dbReference type="Proteomes" id="UP000192920"/>
    </source>
</evidence>
<evidence type="ECO:0000313" key="2">
    <source>
        <dbReference type="EMBL" id="SMF10908.1"/>
    </source>
</evidence>
<keyword evidence="1" id="KW-0812">Transmembrane</keyword>
<dbReference type="EMBL" id="FXAG01000005">
    <property type="protein sequence ID" value="SMF10908.1"/>
    <property type="molecule type" value="Genomic_DNA"/>
</dbReference>
<gene>
    <name evidence="2" type="ORF">SAMN02745746_01352</name>
</gene>
<feature type="transmembrane region" description="Helical" evidence="1">
    <location>
        <begin position="21"/>
        <end position="41"/>
    </location>
</feature>
<reference evidence="3" key="1">
    <citation type="submission" date="2017-04" db="EMBL/GenBank/DDBJ databases">
        <authorList>
            <person name="Varghese N."/>
            <person name="Submissions S."/>
        </authorList>
    </citation>
    <scope>NUCLEOTIDE SEQUENCE [LARGE SCALE GENOMIC DNA]</scope>
    <source>
        <strain evidence="3">DSM 22618</strain>
    </source>
</reference>
<dbReference type="STRING" id="1123014.SAMN02745746_01352"/>
<keyword evidence="3" id="KW-1185">Reference proteome</keyword>
<keyword evidence="1" id="KW-0472">Membrane</keyword>
<dbReference type="Proteomes" id="UP000192920">
    <property type="component" value="Unassembled WGS sequence"/>
</dbReference>
<dbReference type="RefSeq" id="WP_085275663.1">
    <property type="nucleotide sequence ID" value="NZ_FXAG01000005.1"/>
</dbReference>
<accession>A0A1Y6BGU2</accession>
<organism evidence="2 3">
    <name type="scientific">Pseudogulbenkiania subflava DSM 22618</name>
    <dbReference type="NCBI Taxonomy" id="1123014"/>
    <lineage>
        <taxon>Bacteria</taxon>
        <taxon>Pseudomonadati</taxon>
        <taxon>Pseudomonadota</taxon>
        <taxon>Betaproteobacteria</taxon>
        <taxon>Neisseriales</taxon>
        <taxon>Chromobacteriaceae</taxon>
        <taxon>Pseudogulbenkiania</taxon>
    </lineage>
</organism>
<keyword evidence="1" id="KW-1133">Transmembrane helix</keyword>
<evidence type="ECO:0000256" key="1">
    <source>
        <dbReference type="SAM" id="Phobius"/>
    </source>
</evidence>
<protein>
    <submittedName>
        <fullName evidence="2">Pilus assembly protein Flp/PilA</fullName>
    </submittedName>
</protein>
<sequence length="64" mass="6670">MSKLRIILKSIFDIEDGVTSIEYALLGSLIAMVILSAVMGLGTSLGALFVDVATEVGDAISRAL</sequence>
<dbReference type="Pfam" id="PF04964">
    <property type="entry name" value="Flp_Fap"/>
    <property type="match status" value="1"/>
</dbReference>
<proteinExistence type="predicted"/>